<reference evidence="2" key="1">
    <citation type="submission" date="2017-07" db="EMBL/GenBank/DDBJ databases">
        <title>Taro Niue Genome Assembly and Annotation.</title>
        <authorList>
            <person name="Atibalentja N."/>
            <person name="Keating K."/>
            <person name="Fields C.J."/>
        </authorList>
    </citation>
    <scope>NUCLEOTIDE SEQUENCE</scope>
    <source>
        <strain evidence="2">Niue_2</strain>
        <tissue evidence="2">Leaf</tissue>
    </source>
</reference>
<organism evidence="2 3">
    <name type="scientific">Colocasia esculenta</name>
    <name type="common">Wild taro</name>
    <name type="synonym">Arum esculentum</name>
    <dbReference type="NCBI Taxonomy" id="4460"/>
    <lineage>
        <taxon>Eukaryota</taxon>
        <taxon>Viridiplantae</taxon>
        <taxon>Streptophyta</taxon>
        <taxon>Embryophyta</taxon>
        <taxon>Tracheophyta</taxon>
        <taxon>Spermatophyta</taxon>
        <taxon>Magnoliopsida</taxon>
        <taxon>Liliopsida</taxon>
        <taxon>Araceae</taxon>
        <taxon>Aroideae</taxon>
        <taxon>Colocasieae</taxon>
        <taxon>Colocasia</taxon>
    </lineage>
</organism>
<keyword evidence="3" id="KW-1185">Reference proteome</keyword>
<dbReference type="Proteomes" id="UP000652761">
    <property type="component" value="Unassembled WGS sequence"/>
</dbReference>
<dbReference type="AlphaFoldDB" id="A0A843VJH1"/>
<evidence type="ECO:0000313" key="3">
    <source>
        <dbReference type="Proteomes" id="UP000652761"/>
    </source>
</evidence>
<protein>
    <submittedName>
        <fullName evidence="2">Uncharacterized protein</fullName>
    </submittedName>
</protein>
<gene>
    <name evidence="2" type="ORF">Taro_029653</name>
</gene>
<comment type="caution">
    <text evidence="2">The sequence shown here is derived from an EMBL/GenBank/DDBJ whole genome shotgun (WGS) entry which is preliminary data.</text>
</comment>
<name>A0A843VJH1_COLES</name>
<feature type="compositionally biased region" description="Polar residues" evidence="1">
    <location>
        <begin position="1"/>
        <end position="10"/>
    </location>
</feature>
<sequence length="65" mass="6661">MPTARSTPSTGARGRGSQATVTTSLTGQALKCRAPGERLVVCDSSTLIAPNAPSKAHEDGGPRQR</sequence>
<feature type="region of interest" description="Disordered" evidence="1">
    <location>
        <begin position="1"/>
        <end position="22"/>
    </location>
</feature>
<evidence type="ECO:0000256" key="1">
    <source>
        <dbReference type="SAM" id="MobiDB-lite"/>
    </source>
</evidence>
<dbReference type="EMBL" id="NMUH01001984">
    <property type="protein sequence ID" value="MQL96971.1"/>
    <property type="molecule type" value="Genomic_DNA"/>
</dbReference>
<proteinExistence type="predicted"/>
<accession>A0A843VJH1</accession>
<evidence type="ECO:0000313" key="2">
    <source>
        <dbReference type="EMBL" id="MQL96971.1"/>
    </source>
</evidence>